<proteinExistence type="predicted"/>
<gene>
    <name evidence="2" type="ORF">AVDCRST_MAG73-3001</name>
</gene>
<evidence type="ECO:0000256" key="1">
    <source>
        <dbReference type="SAM" id="MobiDB-lite"/>
    </source>
</evidence>
<dbReference type="EMBL" id="CADCWE010000202">
    <property type="protein sequence ID" value="CAA9553300.1"/>
    <property type="molecule type" value="Genomic_DNA"/>
</dbReference>
<dbReference type="AlphaFoldDB" id="A0A6J4UKC8"/>
<sequence>MSNQAAWFGPIGPLAGHGALPRSPAAARPPRPGTGETGGAEPVGTGS</sequence>
<name>A0A6J4UKC8_9BACT</name>
<organism evidence="2">
    <name type="scientific">uncultured Thermomicrobiales bacterium</name>
    <dbReference type="NCBI Taxonomy" id="1645740"/>
    <lineage>
        <taxon>Bacteria</taxon>
        <taxon>Pseudomonadati</taxon>
        <taxon>Thermomicrobiota</taxon>
        <taxon>Thermomicrobia</taxon>
        <taxon>Thermomicrobiales</taxon>
        <taxon>environmental samples</taxon>
    </lineage>
</organism>
<evidence type="ECO:0000313" key="2">
    <source>
        <dbReference type="EMBL" id="CAA9553300.1"/>
    </source>
</evidence>
<protein>
    <submittedName>
        <fullName evidence="2">Uncharacterized protein</fullName>
    </submittedName>
</protein>
<feature type="region of interest" description="Disordered" evidence="1">
    <location>
        <begin position="1"/>
        <end position="47"/>
    </location>
</feature>
<accession>A0A6J4UKC8</accession>
<reference evidence="2" key="1">
    <citation type="submission" date="2020-02" db="EMBL/GenBank/DDBJ databases">
        <authorList>
            <person name="Meier V. D."/>
        </authorList>
    </citation>
    <scope>NUCLEOTIDE SEQUENCE</scope>
    <source>
        <strain evidence="2">AVDCRST_MAG73</strain>
    </source>
</reference>